<accession>A0AAW7T8A0</accession>
<comment type="caution">
    <text evidence="1">The sequence shown here is derived from an EMBL/GenBank/DDBJ whole genome shotgun (WGS) entry which is preliminary data.</text>
</comment>
<evidence type="ECO:0000313" key="2">
    <source>
        <dbReference type="Proteomes" id="UP001171620"/>
    </source>
</evidence>
<dbReference type="EMBL" id="JAUJRV010000029">
    <property type="protein sequence ID" value="MDN7798349.1"/>
    <property type="molecule type" value="Genomic_DNA"/>
</dbReference>
<dbReference type="AlphaFoldDB" id="A0AAW7T8A0"/>
<organism evidence="1 2">
    <name type="scientific">Burkholderia vietnamiensis</name>
    <dbReference type="NCBI Taxonomy" id="60552"/>
    <lineage>
        <taxon>Bacteria</taxon>
        <taxon>Pseudomonadati</taxon>
        <taxon>Pseudomonadota</taxon>
        <taxon>Betaproteobacteria</taxon>
        <taxon>Burkholderiales</taxon>
        <taxon>Burkholderiaceae</taxon>
        <taxon>Burkholderia</taxon>
        <taxon>Burkholderia cepacia complex</taxon>
    </lineage>
</organism>
<proteinExistence type="predicted"/>
<sequence>MSKQFFVSGSNATFDLSGVKQEAPQIITDPNAPVHADRSTELIFDKDVTGEKIMVKRTFDLGDTLEQIKAWRTNLESKSSYGEEMRPVMEIPEAIVEQYCNINGITLHEFISNKEHIRRVLKDPDLAYFRLRPSGV</sequence>
<evidence type="ECO:0000313" key="1">
    <source>
        <dbReference type="EMBL" id="MDN7798349.1"/>
    </source>
</evidence>
<name>A0AAW7T8A0_BURVI</name>
<dbReference type="Proteomes" id="UP001171620">
    <property type="component" value="Unassembled WGS sequence"/>
</dbReference>
<dbReference type="RefSeq" id="WP_077177045.1">
    <property type="nucleotide sequence ID" value="NZ_CADFEZ010000001.1"/>
</dbReference>
<protein>
    <submittedName>
        <fullName evidence="1">Uncharacterized protein</fullName>
    </submittedName>
</protein>
<gene>
    <name evidence="1" type="ORF">QZM33_25745</name>
</gene>
<reference evidence="1" key="1">
    <citation type="submission" date="2023-07" db="EMBL/GenBank/DDBJ databases">
        <title>A collection of bacterial strains from the Burkholderia cepacia Research Laboratory and Repository.</title>
        <authorList>
            <person name="Lipuma J."/>
            <person name="Spilker T."/>
            <person name="Caverly L."/>
        </authorList>
    </citation>
    <scope>NUCLEOTIDE SEQUENCE</scope>
    <source>
        <strain evidence="1">AU44268</strain>
    </source>
</reference>